<name>A0A7K1GBI7_9FLAO</name>
<dbReference type="InterPro" id="IPR010664">
    <property type="entry name" value="LipoPS_assembly_LptC-rel"/>
</dbReference>
<comment type="caution">
    <text evidence="1">The sequence shown here is derived from an EMBL/GenBank/DDBJ whole genome shotgun (WGS) entry which is preliminary data.</text>
</comment>
<reference evidence="1 2" key="1">
    <citation type="submission" date="2019-11" db="EMBL/GenBank/DDBJ databases">
        <title>Winogradskyella ouciana sp. nov., isolated from the hadal seawater of the Mariana Trench.</title>
        <authorList>
            <person name="Liu R."/>
        </authorList>
    </citation>
    <scope>NUCLEOTIDE SEQUENCE [LARGE SCALE GENOMIC DNA]</scope>
    <source>
        <strain evidence="1 2">ZXX205</strain>
    </source>
</reference>
<dbReference type="InterPro" id="IPR026265">
    <property type="entry name" value="LptC"/>
</dbReference>
<sequence length="188" mass="21935">MRIKYSNIVKNLVIAFAMTLFFNCENNFSDVQKVGVLQNQPIGEAENIDLKYTEFLDDTVRLKANLISPKLLDYSNRDFSFSEFPDGIELKVYDDDGKMTTITSRYAIFYSDTDIIDLRGNVRIATHQKDTLFTEQLYYNEKLEWVFTNEPWLFKRAIGPLYGIGFDSDKDFKNFQMLEMGGDFELDN</sequence>
<gene>
    <name evidence="1" type="primary">lptC</name>
    <name evidence="1" type="ORF">F1003_06050</name>
</gene>
<dbReference type="EMBL" id="WJYA01000004">
    <property type="protein sequence ID" value="MTE26491.1"/>
    <property type="molecule type" value="Genomic_DNA"/>
</dbReference>
<dbReference type="RefSeq" id="WP_155088311.1">
    <property type="nucleotide sequence ID" value="NZ_WJYA01000004.1"/>
</dbReference>
<dbReference type="AlphaFoldDB" id="A0A7K1GBI7"/>
<protein>
    <submittedName>
        <fullName evidence="1">LPS export ABC transporter periplasmic protein LptC</fullName>
    </submittedName>
</protein>
<keyword evidence="2" id="KW-1185">Reference proteome</keyword>
<dbReference type="Pfam" id="PF06835">
    <property type="entry name" value="LptC"/>
    <property type="match status" value="1"/>
</dbReference>
<dbReference type="Gene3D" id="2.60.450.10">
    <property type="entry name" value="Lipopolysaccharide (LPS) transport protein A like domain"/>
    <property type="match status" value="1"/>
</dbReference>
<evidence type="ECO:0000313" key="1">
    <source>
        <dbReference type="EMBL" id="MTE26491.1"/>
    </source>
</evidence>
<dbReference type="GO" id="GO:0015221">
    <property type="term" value="F:lipopolysaccharide transmembrane transporter activity"/>
    <property type="evidence" value="ECO:0007669"/>
    <property type="project" value="InterPro"/>
</dbReference>
<accession>A0A7K1GBI7</accession>
<evidence type="ECO:0000313" key="2">
    <source>
        <dbReference type="Proteomes" id="UP000447545"/>
    </source>
</evidence>
<dbReference type="NCBIfam" id="TIGR04409">
    <property type="entry name" value="LptC_YrbK"/>
    <property type="match status" value="1"/>
</dbReference>
<organism evidence="1 2">
    <name type="scientific">Winogradskyella ouciana</name>
    <dbReference type="NCBI Taxonomy" id="2608631"/>
    <lineage>
        <taxon>Bacteria</taxon>
        <taxon>Pseudomonadati</taxon>
        <taxon>Bacteroidota</taxon>
        <taxon>Flavobacteriia</taxon>
        <taxon>Flavobacteriales</taxon>
        <taxon>Flavobacteriaceae</taxon>
        <taxon>Winogradskyella</taxon>
    </lineage>
</organism>
<dbReference type="Proteomes" id="UP000447545">
    <property type="component" value="Unassembled WGS sequence"/>
</dbReference>
<proteinExistence type="predicted"/>
<dbReference type="GO" id="GO:0005886">
    <property type="term" value="C:plasma membrane"/>
    <property type="evidence" value="ECO:0007669"/>
    <property type="project" value="InterPro"/>
</dbReference>